<dbReference type="Proteomes" id="UP001415857">
    <property type="component" value="Unassembled WGS sequence"/>
</dbReference>
<dbReference type="PANTHER" id="PTHR31080">
    <property type="entry name" value="PECTINESTERASE INHIBITOR-LIKE"/>
    <property type="match status" value="1"/>
</dbReference>
<proteinExistence type="inferred from homology"/>
<dbReference type="NCBIfam" id="TIGR01614">
    <property type="entry name" value="PME_inhib"/>
    <property type="match status" value="1"/>
</dbReference>
<dbReference type="InterPro" id="IPR035513">
    <property type="entry name" value="Invertase/methylesterase_inhib"/>
</dbReference>
<dbReference type="Pfam" id="PF04043">
    <property type="entry name" value="PMEI"/>
    <property type="match status" value="1"/>
</dbReference>
<dbReference type="InterPro" id="IPR051955">
    <property type="entry name" value="PME_Inhibitor"/>
</dbReference>
<accession>A0AAP0S7S8</accession>
<evidence type="ECO:0000256" key="4">
    <source>
        <dbReference type="SAM" id="SignalP"/>
    </source>
</evidence>
<dbReference type="GO" id="GO:0046910">
    <property type="term" value="F:pectinesterase inhibitor activity"/>
    <property type="evidence" value="ECO:0007669"/>
    <property type="project" value="UniProtKB-ARBA"/>
</dbReference>
<name>A0AAP0S7S8_LIQFO</name>
<sequence>MKSISSFFFVLLLTLWSYQILATIEVETPTPTTAKATAEPKGSDLIAKTCERTLYKDLCKASLYSIPNSNQADLRGLAGIALKLASTNATNISKDITKSLSGKLDPVMQQCLSDCSENYIDAIDQIRDSMTALDAKAYNDANTWVTAAMSDADSCEQGFDDQGAQESPLKAKSTTFSQLCSNALAIVNLLAGK</sequence>
<evidence type="ECO:0000313" key="7">
    <source>
        <dbReference type="Proteomes" id="UP001415857"/>
    </source>
</evidence>
<keyword evidence="1 4" id="KW-0732">Signal</keyword>
<comment type="caution">
    <text evidence="6">The sequence shown here is derived from an EMBL/GenBank/DDBJ whole genome shotgun (WGS) entry which is preliminary data.</text>
</comment>
<dbReference type="CDD" id="cd15801">
    <property type="entry name" value="PMEI-like_1"/>
    <property type="match status" value="1"/>
</dbReference>
<dbReference type="Gene3D" id="1.20.140.40">
    <property type="entry name" value="Invertase/pectin methylesterase inhibitor family protein"/>
    <property type="match status" value="1"/>
</dbReference>
<protein>
    <recommendedName>
        <fullName evidence="5">Pectinesterase inhibitor domain-containing protein</fullName>
    </recommendedName>
</protein>
<organism evidence="6 7">
    <name type="scientific">Liquidambar formosana</name>
    <name type="common">Formosan gum</name>
    <dbReference type="NCBI Taxonomy" id="63359"/>
    <lineage>
        <taxon>Eukaryota</taxon>
        <taxon>Viridiplantae</taxon>
        <taxon>Streptophyta</taxon>
        <taxon>Embryophyta</taxon>
        <taxon>Tracheophyta</taxon>
        <taxon>Spermatophyta</taxon>
        <taxon>Magnoliopsida</taxon>
        <taxon>eudicotyledons</taxon>
        <taxon>Gunneridae</taxon>
        <taxon>Pentapetalae</taxon>
        <taxon>Saxifragales</taxon>
        <taxon>Altingiaceae</taxon>
        <taxon>Liquidambar</taxon>
    </lineage>
</organism>
<feature type="domain" description="Pectinesterase inhibitor" evidence="5">
    <location>
        <begin position="41"/>
        <end position="186"/>
    </location>
</feature>
<dbReference type="SMART" id="SM00856">
    <property type="entry name" value="PMEI"/>
    <property type="match status" value="1"/>
</dbReference>
<dbReference type="SUPFAM" id="SSF101148">
    <property type="entry name" value="Plant invertase/pectin methylesterase inhibitor"/>
    <property type="match status" value="1"/>
</dbReference>
<evidence type="ECO:0000256" key="2">
    <source>
        <dbReference type="ARBA" id="ARBA00023157"/>
    </source>
</evidence>
<comment type="similarity">
    <text evidence="3">Belongs to the PMEI family.</text>
</comment>
<dbReference type="AlphaFoldDB" id="A0AAP0S7S8"/>
<keyword evidence="7" id="KW-1185">Reference proteome</keyword>
<gene>
    <name evidence="6" type="ORF">L1049_020458</name>
</gene>
<evidence type="ECO:0000256" key="1">
    <source>
        <dbReference type="ARBA" id="ARBA00022729"/>
    </source>
</evidence>
<dbReference type="FunFam" id="1.20.140.40:FF:000008">
    <property type="entry name" value="Invertase/pectin methylesterase inhibitor family protein"/>
    <property type="match status" value="1"/>
</dbReference>
<keyword evidence="2" id="KW-1015">Disulfide bond</keyword>
<dbReference type="PANTHER" id="PTHR31080:SF296">
    <property type="entry name" value="OS05G0360900 PROTEIN"/>
    <property type="match status" value="1"/>
</dbReference>
<reference evidence="6 7" key="1">
    <citation type="journal article" date="2024" name="Plant J.">
        <title>Genome sequences and population genomics reveal climatic adaptation and genomic divergence between two closely related sweetgum species.</title>
        <authorList>
            <person name="Xu W.Q."/>
            <person name="Ren C.Q."/>
            <person name="Zhang X.Y."/>
            <person name="Comes H.P."/>
            <person name="Liu X.H."/>
            <person name="Li Y.G."/>
            <person name="Kettle C.J."/>
            <person name="Jalonen R."/>
            <person name="Gaisberger H."/>
            <person name="Ma Y.Z."/>
            <person name="Qiu Y.X."/>
        </authorList>
    </citation>
    <scope>NUCLEOTIDE SEQUENCE [LARGE SCALE GENOMIC DNA]</scope>
    <source>
        <strain evidence="6">Hangzhou</strain>
    </source>
</reference>
<dbReference type="InterPro" id="IPR006501">
    <property type="entry name" value="Pectinesterase_inhib_dom"/>
</dbReference>
<evidence type="ECO:0000256" key="3">
    <source>
        <dbReference type="ARBA" id="ARBA00038471"/>
    </source>
</evidence>
<evidence type="ECO:0000313" key="6">
    <source>
        <dbReference type="EMBL" id="KAK9292485.1"/>
    </source>
</evidence>
<evidence type="ECO:0000259" key="5">
    <source>
        <dbReference type="SMART" id="SM00856"/>
    </source>
</evidence>
<feature type="chain" id="PRO_5042989842" description="Pectinesterase inhibitor domain-containing protein" evidence="4">
    <location>
        <begin position="23"/>
        <end position="193"/>
    </location>
</feature>
<feature type="signal peptide" evidence="4">
    <location>
        <begin position="1"/>
        <end position="22"/>
    </location>
</feature>
<dbReference type="EMBL" id="JBBPBK010000001">
    <property type="protein sequence ID" value="KAK9292485.1"/>
    <property type="molecule type" value="Genomic_DNA"/>
</dbReference>